<dbReference type="Gene3D" id="3.40.190.290">
    <property type="match status" value="1"/>
</dbReference>
<comment type="caution">
    <text evidence="6">The sequence shown here is derived from an EMBL/GenBank/DDBJ whole genome shotgun (WGS) entry which is preliminary data.</text>
</comment>
<dbReference type="RefSeq" id="WP_101645376.1">
    <property type="nucleotide sequence ID" value="NZ_PGUY01000071.1"/>
</dbReference>
<dbReference type="FunFam" id="1.10.10.10:FF:000001">
    <property type="entry name" value="LysR family transcriptional regulator"/>
    <property type="match status" value="1"/>
</dbReference>
<evidence type="ECO:0000256" key="4">
    <source>
        <dbReference type="ARBA" id="ARBA00023163"/>
    </source>
</evidence>
<dbReference type="OrthoDB" id="9803735at2"/>
<accession>A0A2N5M0U0</accession>
<dbReference type="CDD" id="cd05466">
    <property type="entry name" value="PBP2_LTTR_substrate"/>
    <property type="match status" value="1"/>
</dbReference>
<dbReference type="SUPFAM" id="SSF53850">
    <property type="entry name" value="Periplasmic binding protein-like II"/>
    <property type="match status" value="1"/>
</dbReference>
<feature type="domain" description="HTH lysR-type" evidence="5">
    <location>
        <begin position="1"/>
        <end position="58"/>
    </location>
</feature>
<keyword evidence="3" id="KW-0238">DNA-binding</keyword>
<dbReference type="PANTHER" id="PTHR30126:SF64">
    <property type="entry name" value="HTH-TYPE TRANSCRIPTIONAL REGULATOR CITR"/>
    <property type="match status" value="1"/>
</dbReference>
<evidence type="ECO:0000256" key="1">
    <source>
        <dbReference type="ARBA" id="ARBA00009437"/>
    </source>
</evidence>
<dbReference type="InterPro" id="IPR005119">
    <property type="entry name" value="LysR_subst-bd"/>
</dbReference>
<dbReference type="Gene3D" id="1.10.10.10">
    <property type="entry name" value="Winged helix-like DNA-binding domain superfamily/Winged helix DNA-binding domain"/>
    <property type="match status" value="1"/>
</dbReference>
<sequence length="292" mass="33502">MDLKWIQTFLTAAKNENFRQTAEELFLSQPTVSVHIKLLEKDLGMVLFERSGRRVILTEEGRRFVPHAEAILWACQNGLEDLNRFKQGLSKKLTLAISPLIAASIMPAILKKYMSLHKNIEIEVQVLESKDIAGAILAGNADLGLTRLQIKHPDLMSRTLYEDKIILVGPYDGGEPENSPPLDAEEILAQEILITHNHPEYWNELVRSLEQHIHLRTMVVSEVHVTKRFIEEGLGVSFLPISTVRRELFEGRLLEIDFSIFQLPVARTYVVMKYEHSIQKHFLDFLSKFRLP</sequence>
<dbReference type="GO" id="GO:0003700">
    <property type="term" value="F:DNA-binding transcription factor activity"/>
    <property type="evidence" value="ECO:0007669"/>
    <property type="project" value="InterPro"/>
</dbReference>
<dbReference type="PROSITE" id="PS50931">
    <property type="entry name" value="HTH_LYSR"/>
    <property type="match status" value="1"/>
</dbReference>
<organism evidence="6 7">
    <name type="scientific">Peribacillus deserti</name>
    <dbReference type="NCBI Taxonomy" id="673318"/>
    <lineage>
        <taxon>Bacteria</taxon>
        <taxon>Bacillati</taxon>
        <taxon>Bacillota</taxon>
        <taxon>Bacilli</taxon>
        <taxon>Bacillales</taxon>
        <taxon>Bacillaceae</taxon>
        <taxon>Peribacillus</taxon>
    </lineage>
</organism>
<evidence type="ECO:0000256" key="2">
    <source>
        <dbReference type="ARBA" id="ARBA00023015"/>
    </source>
</evidence>
<dbReference type="Proteomes" id="UP000234748">
    <property type="component" value="Unassembled WGS sequence"/>
</dbReference>
<evidence type="ECO:0000259" key="5">
    <source>
        <dbReference type="PROSITE" id="PS50931"/>
    </source>
</evidence>
<name>A0A2N5M0U0_9BACI</name>
<protein>
    <submittedName>
        <fullName evidence="6">LysR family transcriptional regulator</fullName>
    </submittedName>
</protein>
<keyword evidence="7" id="KW-1185">Reference proteome</keyword>
<keyword evidence="4" id="KW-0804">Transcription</keyword>
<evidence type="ECO:0000313" key="6">
    <source>
        <dbReference type="EMBL" id="PLT27978.1"/>
    </source>
</evidence>
<dbReference type="AlphaFoldDB" id="A0A2N5M0U0"/>
<dbReference type="GO" id="GO:0000976">
    <property type="term" value="F:transcription cis-regulatory region binding"/>
    <property type="evidence" value="ECO:0007669"/>
    <property type="project" value="TreeGrafter"/>
</dbReference>
<dbReference type="EMBL" id="PGUY01000071">
    <property type="protein sequence ID" value="PLT27978.1"/>
    <property type="molecule type" value="Genomic_DNA"/>
</dbReference>
<dbReference type="InterPro" id="IPR000847">
    <property type="entry name" value="LysR_HTH_N"/>
</dbReference>
<dbReference type="Pfam" id="PF00126">
    <property type="entry name" value="HTH_1"/>
    <property type="match status" value="1"/>
</dbReference>
<reference evidence="6 7" key="1">
    <citation type="submission" date="2017-11" db="EMBL/GenBank/DDBJ databases">
        <title>Comparitive Functional Genomics of Dry Heat Resistant strains isolated from the Viking Spacecraft.</title>
        <authorList>
            <person name="Seuylemezian A."/>
            <person name="Cooper K."/>
            <person name="Vaishampayan P."/>
        </authorList>
    </citation>
    <scope>NUCLEOTIDE SEQUENCE [LARGE SCALE GENOMIC DNA]</scope>
    <source>
        <strain evidence="6 7">V1-29</strain>
    </source>
</reference>
<dbReference type="SUPFAM" id="SSF46785">
    <property type="entry name" value="Winged helix' DNA-binding domain"/>
    <property type="match status" value="1"/>
</dbReference>
<dbReference type="InterPro" id="IPR036388">
    <property type="entry name" value="WH-like_DNA-bd_sf"/>
</dbReference>
<evidence type="ECO:0000313" key="7">
    <source>
        <dbReference type="Proteomes" id="UP000234748"/>
    </source>
</evidence>
<dbReference type="InterPro" id="IPR036390">
    <property type="entry name" value="WH_DNA-bd_sf"/>
</dbReference>
<comment type="similarity">
    <text evidence="1">Belongs to the LysR transcriptional regulatory family.</text>
</comment>
<gene>
    <name evidence="6" type="ORF">CUU66_21190</name>
</gene>
<keyword evidence="2" id="KW-0805">Transcription regulation</keyword>
<dbReference type="PRINTS" id="PR00039">
    <property type="entry name" value="HTHLYSR"/>
</dbReference>
<proteinExistence type="inferred from homology"/>
<dbReference type="PANTHER" id="PTHR30126">
    <property type="entry name" value="HTH-TYPE TRANSCRIPTIONAL REGULATOR"/>
    <property type="match status" value="1"/>
</dbReference>
<dbReference type="Pfam" id="PF03466">
    <property type="entry name" value="LysR_substrate"/>
    <property type="match status" value="1"/>
</dbReference>
<evidence type="ECO:0000256" key="3">
    <source>
        <dbReference type="ARBA" id="ARBA00023125"/>
    </source>
</evidence>